<dbReference type="InterPro" id="IPR001810">
    <property type="entry name" value="F-box_dom"/>
</dbReference>
<dbReference type="VEuPathDB" id="FungiDB:GVI51_M05379"/>
<evidence type="ECO:0000256" key="1">
    <source>
        <dbReference type="SAM" id="MobiDB-lite"/>
    </source>
</evidence>
<feature type="compositionally biased region" description="Low complexity" evidence="1">
    <location>
        <begin position="438"/>
        <end position="447"/>
    </location>
</feature>
<comment type="caution">
    <text evidence="3">The sequence shown here is derived from an EMBL/GenBank/DDBJ whole genome shotgun (WGS) entry which is preliminary data.</text>
</comment>
<feature type="region of interest" description="Disordered" evidence="1">
    <location>
        <begin position="29"/>
        <end position="63"/>
    </location>
</feature>
<dbReference type="Proteomes" id="UP000054886">
    <property type="component" value="Unassembled WGS sequence"/>
</dbReference>
<dbReference type="SUPFAM" id="SSF81383">
    <property type="entry name" value="F-box domain"/>
    <property type="match status" value="1"/>
</dbReference>
<feature type="compositionally biased region" description="Low complexity" evidence="1">
    <location>
        <begin position="395"/>
        <end position="431"/>
    </location>
</feature>
<feature type="domain" description="F-box" evidence="2">
    <location>
        <begin position="149"/>
        <end position="194"/>
    </location>
</feature>
<sequence>MQSVNIVSTNYSRYGVSVYDRLYRKDKNVSAKHRPSSTGVYGHDASTVDHASRSNNNLNLTRSTSAISESDDVATISTNNSRRSVIKRKYKSLITASSKKLITKLYEHGSNSDSFSIFSHKTSQSHHPAQRLGTEEDLIINDLFKRKEISDLPDEVLRNILSNVKDDQRTLVNCLYVNKAFYNATKPTLYERPKFTSTYRVAQFVTSIRTNPQNGLYVRELDLSKLKNGSLNGKSTSNTGVVADSPDVDEYNPMRTRTGSVTSFTSVTSTANSNTALSITTNNKDVALAGWRDWRYRHDPLYSSPVLNSYNAKRTVSRAPSIKSSHSSSSLTLFPGLKSKESFAQLSEGKSSDNGNNGKRQRSNSSVSSITNSLMSSLYNGSHISLNTTLSGSDNNSSKTQSKGKSSSSPGNPNDSSGEQDSIISSSSQIDTNTFGMTSSKSTSSTSNWFRMKLHGNGTRKLRLRSNKAISSKKDEQQNEESAQTAQKIETPIIKRTEPFSTPHPYTNKFLLKYAQYKDLPLGYILHILDHCPYLYILDLSNLTLCTDFEIIEGRRYKGRKQRFGSSRALPVVQESVISTDVPNDLDVIYLTDSSKTYEYYDRLRNTNKHKRSSSSNNLWSIPNQGWSDAPAPIGSHKNDLRRTHSQTIGRSNVELRKLNASEIFEHIATNQKSAYNTHLRVYMKNVLWCTQDMVKSFVLENFDQQAENLVEDKSSEMFIHDMNFSFENSGLNRNFVWTCEGNLQEFIAMVVLDEVNRKDDLEIENLFNIKAERILTPTNGPERAPEVHYISNVFTVSYGFQSNKKREMKFRVTILKTDTPMYFSIKKLADDYTSVVIKLQTNKNVALHGSETADIINTDQGSVLPEDVPEDNNADDTNNGENTIAQPFSNDPKERIERITQEIVARLKDLRGSDLRRNIGENNYVRERFLL</sequence>
<feature type="region of interest" description="Disordered" evidence="1">
    <location>
        <begin position="470"/>
        <end position="500"/>
    </location>
</feature>
<feature type="compositionally biased region" description="Polar residues" evidence="1">
    <location>
        <begin position="346"/>
        <end position="358"/>
    </location>
</feature>
<dbReference type="InterPro" id="IPR036047">
    <property type="entry name" value="F-box-like_dom_sf"/>
</dbReference>
<proteinExistence type="predicted"/>
<gene>
    <name evidence="3" type="ORF">AO440_004088</name>
</gene>
<dbReference type="VEuPathDB" id="FungiDB:GWK60_M05379"/>
<feature type="region of interest" description="Disordered" evidence="1">
    <location>
        <begin position="346"/>
        <end position="369"/>
    </location>
</feature>
<accession>A0A0W0D480</accession>
<evidence type="ECO:0000259" key="2">
    <source>
        <dbReference type="Pfam" id="PF12937"/>
    </source>
</evidence>
<dbReference type="EMBL" id="LLZZ01000106">
    <property type="protein sequence ID" value="KTB08021.1"/>
    <property type="molecule type" value="Genomic_DNA"/>
</dbReference>
<dbReference type="Pfam" id="PF12937">
    <property type="entry name" value="F-box-like"/>
    <property type="match status" value="1"/>
</dbReference>
<feature type="compositionally biased region" description="Polar residues" evidence="1">
    <location>
        <begin position="876"/>
        <end position="890"/>
    </location>
</feature>
<dbReference type="GO" id="GO:0007165">
    <property type="term" value="P:signal transduction"/>
    <property type="evidence" value="ECO:0007669"/>
    <property type="project" value="EnsemblFungi"/>
</dbReference>
<organism evidence="3 4">
    <name type="scientific">Candida glabrata</name>
    <name type="common">Yeast</name>
    <name type="synonym">Torulopsis glabrata</name>
    <dbReference type="NCBI Taxonomy" id="5478"/>
    <lineage>
        <taxon>Eukaryota</taxon>
        <taxon>Fungi</taxon>
        <taxon>Dikarya</taxon>
        <taxon>Ascomycota</taxon>
        <taxon>Saccharomycotina</taxon>
        <taxon>Saccharomycetes</taxon>
        <taxon>Saccharomycetales</taxon>
        <taxon>Saccharomycetaceae</taxon>
        <taxon>Nakaseomyces</taxon>
    </lineage>
</organism>
<dbReference type="VEuPathDB" id="FungiDB:B1J91_M05445g"/>
<name>A0A0W0D480_CANGB</name>
<dbReference type="AlphaFoldDB" id="A0A0W0D480"/>
<feature type="compositionally biased region" description="Low complexity" evidence="1">
    <location>
        <begin position="53"/>
        <end position="63"/>
    </location>
</feature>
<dbReference type="VEuPathDB" id="FungiDB:CAGL0M05445g"/>
<protein>
    <submittedName>
        <fullName evidence="3">F-box protein COS111</fullName>
    </submittedName>
</protein>
<feature type="region of interest" description="Disordered" evidence="1">
    <location>
        <begin position="862"/>
        <end position="893"/>
    </location>
</feature>
<reference evidence="3 4" key="1">
    <citation type="submission" date="2015-10" db="EMBL/GenBank/DDBJ databases">
        <title>Draft genomes sequences of Candida glabrata isolates 1A, 1B, 2A, 2B, 3A and 3B.</title>
        <authorList>
            <person name="Haavelsrud O.E."/>
            <person name="Gaustad P."/>
        </authorList>
    </citation>
    <scope>NUCLEOTIDE SEQUENCE [LARGE SCALE GENOMIC DNA]</scope>
    <source>
        <strain evidence="3">910700640</strain>
    </source>
</reference>
<evidence type="ECO:0000313" key="4">
    <source>
        <dbReference type="Proteomes" id="UP000054886"/>
    </source>
</evidence>
<feature type="region of interest" description="Disordered" evidence="1">
    <location>
        <begin position="389"/>
        <end position="450"/>
    </location>
</feature>
<evidence type="ECO:0000313" key="3">
    <source>
        <dbReference type="EMBL" id="KTB08021.1"/>
    </source>
</evidence>